<feature type="compositionally biased region" description="Basic and acidic residues" evidence="4">
    <location>
        <begin position="864"/>
        <end position="874"/>
    </location>
</feature>
<evidence type="ECO:0000259" key="5">
    <source>
        <dbReference type="Pfam" id="PF03281"/>
    </source>
</evidence>
<comment type="caution">
    <text evidence="6">The sequence shown here is derived from an EMBL/GenBank/DDBJ whole genome shotgun (WGS) entry which is preliminary data.</text>
</comment>
<dbReference type="Gene3D" id="1.10.1410.40">
    <property type="match status" value="1"/>
</dbReference>
<dbReference type="InterPro" id="IPR002110">
    <property type="entry name" value="Ankyrin_rpt"/>
</dbReference>
<gene>
    <name evidence="6" type="ORF">FSP39_015434</name>
</gene>
<dbReference type="InterPro" id="IPR036770">
    <property type="entry name" value="Ankyrin_rpt-contain_sf"/>
</dbReference>
<dbReference type="EMBL" id="VSWD01000008">
    <property type="protein sequence ID" value="KAK3095502.1"/>
    <property type="molecule type" value="Genomic_DNA"/>
</dbReference>
<name>A0AA88Y508_PINIB</name>
<feature type="repeat" description="ANK" evidence="3">
    <location>
        <begin position="373"/>
        <end position="406"/>
    </location>
</feature>
<dbReference type="Proteomes" id="UP001186944">
    <property type="component" value="Unassembled WGS sequence"/>
</dbReference>
<dbReference type="PANTHER" id="PTHR24198:SF165">
    <property type="entry name" value="ANKYRIN REPEAT-CONTAINING PROTEIN-RELATED"/>
    <property type="match status" value="1"/>
</dbReference>
<protein>
    <recommendedName>
        <fullName evidence="5">Mab-21-like nucleotidyltransferase domain-containing protein</fullName>
    </recommendedName>
</protein>
<proteinExistence type="predicted"/>
<dbReference type="SUPFAM" id="SSF48403">
    <property type="entry name" value="Ankyrin repeat"/>
    <property type="match status" value="2"/>
</dbReference>
<evidence type="ECO:0000256" key="2">
    <source>
        <dbReference type="ARBA" id="ARBA00023043"/>
    </source>
</evidence>
<evidence type="ECO:0000256" key="3">
    <source>
        <dbReference type="PROSITE-ProRule" id="PRU00023"/>
    </source>
</evidence>
<organism evidence="6 7">
    <name type="scientific">Pinctada imbricata</name>
    <name type="common">Atlantic pearl-oyster</name>
    <name type="synonym">Pinctada martensii</name>
    <dbReference type="NCBI Taxonomy" id="66713"/>
    <lineage>
        <taxon>Eukaryota</taxon>
        <taxon>Metazoa</taxon>
        <taxon>Spiralia</taxon>
        <taxon>Lophotrochozoa</taxon>
        <taxon>Mollusca</taxon>
        <taxon>Bivalvia</taxon>
        <taxon>Autobranchia</taxon>
        <taxon>Pteriomorphia</taxon>
        <taxon>Pterioida</taxon>
        <taxon>Pterioidea</taxon>
        <taxon>Pteriidae</taxon>
        <taxon>Pinctada</taxon>
    </lineage>
</organism>
<evidence type="ECO:0000313" key="7">
    <source>
        <dbReference type="Proteomes" id="UP001186944"/>
    </source>
</evidence>
<sequence length="900" mass="103279">MEGEFKAVEENNISEIESMIFRGFDVNKQDDRGNSILHKAVERDSHLEVLMTLLANGADVNLENKDGKTPVALAIKNGSDEMVRKLFELEQLIHYDDSDRNCLLHVLFRDRLVTKSLMEALKEIGVDVCVENKYRCTPLHTAAGGYHKAVNQLTHFLDTFHMPDFLVQNTDGNTFLHLFFKCSRMEKKDIDFMRSLVRGEFKNVPKGLMARLLNSRNNLGNTPFHLLSYMPFDPSEIFEDERDFYGLEIMRMCLTAGADINMTNNLSETPVHLFVQNTLDYDWSKYFDKALLFFQENGLDLNSKNINGFPPIFQCPNPESVALLLEMKVDLDSRDNFGRTLLMTVFNYDVAPDRTTVEQVIQKCSNINASDKNGNTALHYAIWREVSSDVIRTFKENGAQNKADDAGNLPCHIAEQLQNEELFKIVCECGEDVHSCRPSFLYPEDKIDYTELMQENVDKLQAVRNRMNLTSSDALGQLLHIPGEGIASFNDGEGKLIKQNVECLVRDICHKISERERAFSNCVIQSGSVSENTKIEPPNEFDFVCLLEEFGHLCEVDDNINRTGFVNLRLKHGIRESMASDVNRKNLMWFFDSKGRLDVKGVRFKFTKLLNEVLHEESTWKYQNMCYSPWTEDRMKTEATEPVCQFSVDWIGCRFKFLHIKIDLAPACKINDWIPENIDHYKFSGNGHSENYMFLFQSDESPTDRFVANLRVSSLLAERRLMQSLTETERFGYICAKILSTSAVCPEVAVQSKTLEEDEYIGSYILKNCLFHVMHEDETNGIHNSRSDIREVVIRIFRMLIVFAEQCYLPVYFLPFIDAFSFAKGTSLRGGNRRDCMNRIILAKVILFILGDSQEFTPLQDMKEQLRHTRSHEDDASDSFSTLSSHSDSDLTMSDSESIN</sequence>
<dbReference type="Gene3D" id="1.25.40.20">
    <property type="entry name" value="Ankyrin repeat-containing domain"/>
    <property type="match status" value="3"/>
</dbReference>
<dbReference type="InterPro" id="IPR046903">
    <property type="entry name" value="Mab-21-like_nuc_Trfase"/>
</dbReference>
<dbReference type="SMART" id="SM00248">
    <property type="entry name" value="ANK"/>
    <property type="match status" value="8"/>
</dbReference>
<dbReference type="Pfam" id="PF12796">
    <property type="entry name" value="Ank_2"/>
    <property type="match status" value="2"/>
</dbReference>
<keyword evidence="1" id="KW-0677">Repeat</keyword>
<dbReference type="Gene3D" id="3.30.460.90">
    <property type="match status" value="1"/>
</dbReference>
<dbReference type="AlphaFoldDB" id="A0AA88Y508"/>
<feature type="repeat" description="ANK" evidence="3">
    <location>
        <begin position="32"/>
        <end position="65"/>
    </location>
</feature>
<dbReference type="Pfam" id="PF03281">
    <property type="entry name" value="Mab-21"/>
    <property type="match status" value="1"/>
</dbReference>
<dbReference type="PROSITE" id="PS50297">
    <property type="entry name" value="ANK_REP_REGION"/>
    <property type="match status" value="1"/>
</dbReference>
<dbReference type="PANTHER" id="PTHR24198">
    <property type="entry name" value="ANKYRIN REPEAT AND PROTEIN KINASE DOMAIN-CONTAINING PROTEIN"/>
    <property type="match status" value="1"/>
</dbReference>
<evidence type="ECO:0000256" key="1">
    <source>
        <dbReference type="ARBA" id="ARBA00022737"/>
    </source>
</evidence>
<keyword evidence="2 3" id="KW-0040">ANK repeat</keyword>
<reference evidence="6" key="1">
    <citation type="submission" date="2019-08" db="EMBL/GenBank/DDBJ databases">
        <title>The improved chromosome-level genome for the pearl oyster Pinctada fucata martensii using PacBio sequencing and Hi-C.</title>
        <authorList>
            <person name="Zheng Z."/>
        </authorList>
    </citation>
    <scope>NUCLEOTIDE SEQUENCE</scope>
    <source>
        <strain evidence="6">ZZ-2019</strain>
        <tissue evidence="6">Adductor muscle</tissue>
    </source>
</reference>
<feature type="domain" description="Mab-21-like nucleotidyltransferase" evidence="5">
    <location>
        <begin position="531"/>
        <end position="679"/>
    </location>
</feature>
<evidence type="ECO:0000256" key="4">
    <source>
        <dbReference type="SAM" id="MobiDB-lite"/>
    </source>
</evidence>
<keyword evidence="7" id="KW-1185">Reference proteome</keyword>
<feature type="compositionally biased region" description="Low complexity" evidence="4">
    <location>
        <begin position="878"/>
        <end position="900"/>
    </location>
</feature>
<feature type="region of interest" description="Disordered" evidence="4">
    <location>
        <begin position="864"/>
        <end position="900"/>
    </location>
</feature>
<evidence type="ECO:0000313" key="6">
    <source>
        <dbReference type="EMBL" id="KAK3095502.1"/>
    </source>
</evidence>
<dbReference type="PROSITE" id="PS50088">
    <property type="entry name" value="ANK_REPEAT"/>
    <property type="match status" value="2"/>
</dbReference>
<accession>A0AA88Y508</accession>